<organism evidence="11 12">
    <name type="scientific">Candidatus Azambacteria bacterium RIFCSPLOWO2_01_FULL_46_25</name>
    <dbReference type="NCBI Taxonomy" id="1797298"/>
    <lineage>
        <taxon>Bacteria</taxon>
        <taxon>Candidatus Azamiibacteriota</taxon>
    </lineage>
</organism>
<keyword evidence="8 10" id="KW-0139">CF(1)</keyword>
<reference evidence="11 12" key="1">
    <citation type="journal article" date="2016" name="Nat. Commun.">
        <title>Thousands of microbial genomes shed light on interconnected biogeochemical processes in an aquifer system.</title>
        <authorList>
            <person name="Anantharaman K."/>
            <person name="Brown C.T."/>
            <person name="Hug L.A."/>
            <person name="Sharon I."/>
            <person name="Castelle C.J."/>
            <person name="Probst A.J."/>
            <person name="Thomas B.C."/>
            <person name="Singh A."/>
            <person name="Wilkins M.J."/>
            <person name="Karaoz U."/>
            <person name="Brodie E.L."/>
            <person name="Williams K.H."/>
            <person name="Hubbard S.S."/>
            <person name="Banfield J.F."/>
        </authorList>
    </citation>
    <scope>NUCLEOTIDE SEQUENCE [LARGE SCALE GENOMIC DNA]</scope>
</reference>
<evidence type="ECO:0000256" key="8">
    <source>
        <dbReference type="ARBA" id="ARBA00023196"/>
    </source>
</evidence>
<evidence type="ECO:0000313" key="12">
    <source>
        <dbReference type="Proteomes" id="UP000176650"/>
    </source>
</evidence>
<evidence type="ECO:0000256" key="1">
    <source>
        <dbReference type="ARBA" id="ARBA00003456"/>
    </source>
</evidence>
<dbReference type="HAMAP" id="MF_00815">
    <property type="entry name" value="ATP_synth_gamma_bact"/>
    <property type="match status" value="1"/>
</dbReference>
<dbReference type="SUPFAM" id="SSF52943">
    <property type="entry name" value="ATP synthase (F1-ATPase), gamma subunit"/>
    <property type="match status" value="1"/>
</dbReference>
<dbReference type="InterPro" id="IPR035968">
    <property type="entry name" value="ATP_synth_F1_ATPase_gsu"/>
</dbReference>
<accession>A0A1F5BTV4</accession>
<proteinExistence type="inferred from homology"/>
<comment type="subunit">
    <text evidence="10">F-type ATPases have 2 components, CF(1) - the catalytic core - and CF(0) - the membrane proton channel. CF(1) has five subunits: alpha(3), beta(3), gamma(1), delta(1), epsilon(1). CF(0) has three main subunits: a, b and c.</text>
</comment>
<dbReference type="GO" id="GO:0005886">
    <property type="term" value="C:plasma membrane"/>
    <property type="evidence" value="ECO:0007669"/>
    <property type="project" value="UniProtKB-SubCell"/>
</dbReference>
<dbReference type="InterPro" id="IPR000131">
    <property type="entry name" value="ATP_synth_F1_gsu"/>
</dbReference>
<evidence type="ECO:0000256" key="2">
    <source>
        <dbReference type="ARBA" id="ARBA00004170"/>
    </source>
</evidence>
<dbReference type="GO" id="GO:0005524">
    <property type="term" value="F:ATP binding"/>
    <property type="evidence" value="ECO:0007669"/>
    <property type="project" value="UniProtKB-UniRule"/>
</dbReference>
<evidence type="ECO:0000313" key="11">
    <source>
        <dbReference type="EMBL" id="OGD34032.1"/>
    </source>
</evidence>
<keyword evidence="4 10" id="KW-0813">Transport</keyword>
<name>A0A1F5BTV4_9BACT</name>
<comment type="subcellular location">
    <subcellularLocation>
        <location evidence="10">Cell membrane</location>
        <topology evidence="10">Peripheral membrane protein</topology>
    </subcellularLocation>
    <subcellularLocation>
        <location evidence="2">Membrane</location>
        <topology evidence="2">Peripheral membrane protein</topology>
    </subcellularLocation>
</comment>
<dbReference type="NCBIfam" id="TIGR01146">
    <property type="entry name" value="ATPsyn_F1gamma"/>
    <property type="match status" value="1"/>
</dbReference>
<dbReference type="PANTHER" id="PTHR11693">
    <property type="entry name" value="ATP SYNTHASE GAMMA CHAIN"/>
    <property type="match status" value="1"/>
</dbReference>
<sequence>MASLLDTKRRIKSIKSTRQITKAMEKISAIKMKKSQAATLRSRRYASLAWEMLESLGGDAQVSAHPLWEQRETVRAVGMVVISTDRGLCGGLNAKLSQSVIAACAERNIPPAEVKVYAVGKKCREILMRLGFSVQADFGAVPAFPDAAFARNVIQTVVEDYQRGVIDKVFAAYTDFINTLSQKPVVHQLLPLSRTDVKNDSLPQQAVTKYVFEPSVRDVLHHLITRILESRMYQNMLEGSASEHSARMVAMKNATDNASDLVNELTLIYNQARQASITREIAEISAGRIALEG</sequence>
<protein>
    <recommendedName>
        <fullName evidence="10">ATP synthase gamma chain</fullName>
    </recommendedName>
    <alternativeName>
        <fullName evidence="10">ATP synthase F1 sector gamma subunit</fullName>
    </alternativeName>
    <alternativeName>
        <fullName evidence="10">F-ATPase gamma subunit</fullName>
    </alternativeName>
</protein>
<evidence type="ECO:0000256" key="10">
    <source>
        <dbReference type="HAMAP-Rule" id="MF_00815"/>
    </source>
</evidence>
<dbReference type="AlphaFoldDB" id="A0A1F5BTV4"/>
<evidence type="ECO:0000256" key="9">
    <source>
        <dbReference type="ARBA" id="ARBA00023310"/>
    </source>
</evidence>
<keyword evidence="9 10" id="KW-0066">ATP synthesis</keyword>
<gene>
    <name evidence="10" type="primary">atpG</name>
    <name evidence="11" type="ORF">A2988_00925</name>
</gene>
<dbReference type="PRINTS" id="PR00126">
    <property type="entry name" value="ATPASEGAMMA"/>
</dbReference>
<dbReference type="GO" id="GO:0042777">
    <property type="term" value="P:proton motive force-driven plasma membrane ATP synthesis"/>
    <property type="evidence" value="ECO:0007669"/>
    <property type="project" value="UniProtKB-UniRule"/>
</dbReference>
<dbReference type="Gene3D" id="3.40.1380.10">
    <property type="match status" value="1"/>
</dbReference>
<dbReference type="GO" id="GO:0046933">
    <property type="term" value="F:proton-transporting ATP synthase activity, rotational mechanism"/>
    <property type="evidence" value="ECO:0007669"/>
    <property type="project" value="UniProtKB-UniRule"/>
</dbReference>
<comment type="caution">
    <text evidence="11">The sequence shown here is derived from an EMBL/GenBank/DDBJ whole genome shotgun (WGS) entry which is preliminary data.</text>
</comment>
<comment type="similarity">
    <text evidence="3 10">Belongs to the ATPase gamma chain family.</text>
</comment>
<dbReference type="CDD" id="cd12151">
    <property type="entry name" value="F1-ATPase_gamma"/>
    <property type="match status" value="1"/>
</dbReference>
<evidence type="ECO:0000256" key="4">
    <source>
        <dbReference type="ARBA" id="ARBA00022448"/>
    </source>
</evidence>
<dbReference type="PANTHER" id="PTHR11693:SF22">
    <property type="entry name" value="ATP SYNTHASE SUBUNIT GAMMA, MITOCHONDRIAL"/>
    <property type="match status" value="1"/>
</dbReference>
<comment type="function">
    <text evidence="1 10">Produces ATP from ADP in the presence of a proton gradient across the membrane. The gamma chain is believed to be important in regulating ATPase activity and the flow of protons through the CF(0) complex.</text>
</comment>
<keyword evidence="10" id="KW-1003">Cell membrane</keyword>
<dbReference type="Pfam" id="PF00231">
    <property type="entry name" value="ATP-synt"/>
    <property type="match status" value="1"/>
</dbReference>
<keyword evidence="6 10" id="KW-0406">Ion transport</keyword>
<evidence type="ECO:0000256" key="3">
    <source>
        <dbReference type="ARBA" id="ARBA00007681"/>
    </source>
</evidence>
<dbReference type="GO" id="GO:0045259">
    <property type="term" value="C:proton-transporting ATP synthase complex"/>
    <property type="evidence" value="ECO:0007669"/>
    <property type="project" value="UniProtKB-KW"/>
</dbReference>
<evidence type="ECO:0000256" key="7">
    <source>
        <dbReference type="ARBA" id="ARBA00023136"/>
    </source>
</evidence>
<evidence type="ECO:0000256" key="5">
    <source>
        <dbReference type="ARBA" id="ARBA00022781"/>
    </source>
</evidence>
<dbReference type="Gene3D" id="1.10.287.80">
    <property type="entry name" value="ATP synthase, gamma subunit, helix hairpin domain"/>
    <property type="match status" value="1"/>
</dbReference>
<dbReference type="EMBL" id="MEYS01000002">
    <property type="protein sequence ID" value="OGD34032.1"/>
    <property type="molecule type" value="Genomic_DNA"/>
</dbReference>
<keyword evidence="7 10" id="KW-0472">Membrane</keyword>
<dbReference type="STRING" id="1797298.A2988_00925"/>
<evidence type="ECO:0000256" key="6">
    <source>
        <dbReference type="ARBA" id="ARBA00023065"/>
    </source>
</evidence>
<dbReference type="Proteomes" id="UP000176650">
    <property type="component" value="Unassembled WGS sequence"/>
</dbReference>
<keyword evidence="5 10" id="KW-0375">Hydrogen ion transport</keyword>